<gene>
    <name evidence="1" type="ORF">NOX80_14215</name>
</gene>
<dbReference type="RefSeq" id="WP_256550462.1">
    <property type="nucleotide sequence ID" value="NZ_CP101751.1"/>
</dbReference>
<reference evidence="1" key="1">
    <citation type="submission" date="2022-07" db="EMBL/GenBank/DDBJ databases">
        <title>Isolation, identification, and degradation of a PFOSA degrading strain from sewage treatment plant.</title>
        <authorList>
            <person name="Zhang L."/>
            <person name="Huo Y."/>
        </authorList>
    </citation>
    <scope>NUCLEOTIDE SEQUENCE</scope>
    <source>
        <strain evidence="1">C1</strain>
    </source>
</reference>
<keyword evidence="2" id="KW-1185">Reference proteome</keyword>
<dbReference type="Proteomes" id="UP001059844">
    <property type="component" value="Chromosome"/>
</dbReference>
<proteinExistence type="predicted"/>
<accession>A0ABY5ISN3</accession>
<dbReference type="EMBL" id="CP101751">
    <property type="protein sequence ID" value="UUC44778.1"/>
    <property type="molecule type" value="Genomic_DNA"/>
</dbReference>
<evidence type="ECO:0000313" key="1">
    <source>
        <dbReference type="EMBL" id="UUC44778.1"/>
    </source>
</evidence>
<dbReference type="PROSITE" id="PS51257">
    <property type="entry name" value="PROKAR_LIPOPROTEIN"/>
    <property type="match status" value="1"/>
</dbReference>
<sequence length="198" mass="22907">MKYLKQDMMRLLTGLLLLPFFYSCASYENKQVRKNAVQLHESEINRFNGTYELYPDIDYDHKDNPKSSEKWASKLHLPSAIDNRSTVYDSLKQYTVRLNVLDKNTMQFIVHDQQKPVDTILLKGKLKRNGLFYFKNLEVKSHGVPYLFGGTQSNKSRIGLTADNGLLVNQAYDNSGALLLIFWSGNAYNSTLHYKRIE</sequence>
<protein>
    <submittedName>
        <fullName evidence="1">Uncharacterized protein</fullName>
    </submittedName>
</protein>
<name>A0ABY5ISN3_9FLAO</name>
<evidence type="ECO:0000313" key="2">
    <source>
        <dbReference type="Proteomes" id="UP001059844"/>
    </source>
</evidence>
<organism evidence="1 2">
    <name type="scientific">Flavobacterium cerinum</name>
    <dbReference type="NCBI Taxonomy" id="2502784"/>
    <lineage>
        <taxon>Bacteria</taxon>
        <taxon>Pseudomonadati</taxon>
        <taxon>Bacteroidota</taxon>
        <taxon>Flavobacteriia</taxon>
        <taxon>Flavobacteriales</taxon>
        <taxon>Flavobacteriaceae</taxon>
        <taxon>Flavobacterium</taxon>
    </lineage>
</organism>